<evidence type="ECO:0000256" key="2">
    <source>
        <dbReference type="ARBA" id="ARBA00023125"/>
    </source>
</evidence>
<evidence type="ECO:0000259" key="4">
    <source>
        <dbReference type="PROSITE" id="PS50949"/>
    </source>
</evidence>
<dbReference type="Proteomes" id="UP000662939">
    <property type="component" value="Chromosome"/>
</dbReference>
<evidence type="ECO:0000313" key="5">
    <source>
        <dbReference type="EMBL" id="QSB06623.1"/>
    </source>
</evidence>
<dbReference type="InterPro" id="IPR036390">
    <property type="entry name" value="WH_DNA-bd_sf"/>
</dbReference>
<reference evidence="5" key="1">
    <citation type="submission" date="2021-02" db="EMBL/GenBank/DDBJ databases">
        <title>Natronoglycomyces albus gen. nov., sp. nov, a haloalkaliphilic actinobacterium from a soda solonchak soil.</title>
        <authorList>
            <person name="Sorokin D.Y."/>
            <person name="Khijniak T.V."/>
            <person name="Zakharycheva A.P."/>
            <person name="Boueva O.V."/>
            <person name="Ariskina E.V."/>
            <person name="Hahnke R.L."/>
            <person name="Bunk B."/>
            <person name="Sproer C."/>
            <person name="Schumann P."/>
            <person name="Evtushenko L.I."/>
            <person name="Kublanov I.V."/>
        </authorList>
    </citation>
    <scope>NUCLEOTIDE SEQUENCE</scope>
    <source>
        <strain evidence="5">DSM 106290</strain>
    </source>
</reference>
<keyword evidence="3" id="KW-0804">Transcription</keyword>
<proteinExistence type="predicted"/>
<dbReference type="PANTHER" id="PTHR38445">
    <property type="entry name" value="HTH-TYPE TRANSCRIPTIONAL REPRESSOR YTRA"/>
    <property type="match status" value="1"/>
</dbReference>
<dbReference type="GO" id="GO:0003700">
    <property type="term" value="F:DNA-binding transcription factor activity"/>
    <property type="evidence" value="ECO:0007669"/>
    <property type="project" value="InterPro"/>
</dbReference>
<dbReference type="SUPFAM" id="SSF46785">
    <property type="entry name" value="Winged helix' DNA-binding domain"/>
    <property type="match status" value="1"/>
</dbReference>
<organism evidence="5 6">
    <name type="scientific">Natronoglycomyces albus</name>
    <dbReference type="NCBI Taxonomy" id="2811108"/>
    <lineage>
        <taxon>Bacteria</taxon>
        <taxon>Bacillati</taxon>
        <taxon>Actinomycetota</taxon>
        <taxon>Actinomycetes</taxon>
        <taxon>Glycomycetales</taxon>
        <taxon>Glycomycetaceae</taxon>
        <taxon>Natronoglycomyces</taxon>
    </lineage>
</organism>
<dbReference type="GO" id="GO:0003677">
    <property type="term" value="F:DNA binding"/>
    <property type="evidence" value="ECO:0007669"/>
    <property type="project" value="UniProtKB-KW"/>
</dbReference>
<evidence type="ECO:0000313" key="6">
    <source>
        <dbReference type="Proteomes" id="UP000662939"/>
    </source>
</evidence>
<dbReference type="KEGG" id="nav:JQS30_06935"/>
<name>A0A895XT05_9ACTN</name>
<gene>
    <name evidence="5" type="ORF">JQS30_06935</name>
</gene>
<dbReference type="PANTHER" id="PTHR38445:SF10">
    <property type="entry name" value="GNTR-FAMILY TRANSCRIPTIONAL REGULATOR"/>
    <property type="match status" value="1"/>
</dbReference>
<feature type="domain" description="HTH gntR-type" evidence="4">
    <location>
        <begin position="29"/>
        <end position="97"/>
    </location>
</feature>
<evidence type="ECO:0000256" key="1">
    <source>
        <dbReference type="ARBA" id="ARBA00023015"/>
    </source>
</evidence>
<dbReference type="SMART" id="SM00345">
    <property type="entry name" value="HTH_GNTR"/>
    <property type="match status" value="1"/>
</dbReference>
<keyword evidence="1" id="KW-0805">Transcription regulation</keyword>
<dbReference type="EMBL" id="CP070496">
    <property type="protein sequence ID" value="QSB06623.1"/>
    <property type="molecule type" value="Genomic_DNA"/>
</dbReference>
<dbReference type="Gene3D" id="1.10.10.10">
    <property type="entry name" value="Winged helix-like DNA-binding domain superfamily/Winged helix DNA-binding domain"/>
    <property type="match status" value="1"/>
</dbReference>
<sequence length="144" mass="16593">MVSYSSNEPVYCREVDCEGYVNWVFDENSPIYRQIAQMIKNEILNGTLAPGSKIMSTNEYATFYNVNPATVQKAFRELVETGILYKQRGIGMFVAEDAHERMSFEFRTRFFTEVLDPIVDQARQAGIPLEAVIRYLRSKEDESP</sequence>
<dbReference type="CDD" id="cd07377">
    <property type="entry name" value="WHTH_GntR"/>
    <property type="match status" value="1"/>
</dbReference>
<keyword evidence="6" id="KW-1185">Reference proteome</keyword>
<dbReference type="PROSITE" id="PS50949">
    <property type="entry name" value="HTH_GNTR"/>
    <property type="match status" value="1"/>
</dbReference>
<dbReference type="InterPro" id="IPR000524">
    <property type="entry name" value="Tscrpt_reg_HTH_GntR"/>
</dbReference>
<dbReference type="AlphaFoldDB" id="A0A895XT05"/>
<keyword evidence="2" id="KW-0238">DNA-binding</keyword>
<dbReference type="Pfam" id="PF00392">
    <property type="entry name" value="GntR"/>
    <property type="match status" value="1"/>
</dbReference>
<accession>A0A895XT05</accession>
<evidence type="ECO:0000256" key="3">
    <source>
        <dbReference type="ARBA" id="ARBA00023163"/>
    </source>
</evidence>
<protein>
    <submittedName>
        <fullName evidence="5">GntR family transcriptional regulator</fullName>
    </submittedName>
</protein>
<dbReference type="InterPro" id="IPR036388">
    <property type="entry name" value="WH-like_DNA-bd_sf"/>
</dbReference>